<dbReference type="InterPro" id="IPR036291">
    <property type="entry name" value="NAD(P)-bd_dom_sf"/>
</dbReference>
<dbReference type="AlphaFoldDB" id="A0A9X3X6V2"/>
<evidence type="ECO:0000256" key="2">
    <source>
        <dbReference type="ARBA" id="ARBA00023002"/>
    </source>
</evidence>
<keyword evidence="2" id="KW-0560">Oxidoreductase</keyword>
<dbReference type="PRINTS" id="PR00080">
    <property type="entry name" value="SDRFAMILY"/>
</dbReference>
<dbReference type="Pfam" id="PF00106">
    <property type="entry name" value="adh_short"/>
    <property type="match status" value="1"/>
</dbReference>
<dbReference type="RefSeq" id="WP_272459095.1">
    <property type="nucleotide sequence ID" value="NZ_JAGTJJ010000024.1"/>
</dbReference>
<dbReference type="InterPro" id="IPR051687">
    <property type="entry name" value="Peroxisomal_Beta-Oxidation"/>
</dbReference>
<comment type="similarity">
    <text evidence="1 3">Belongs to the short-chain dehydrogenases/reductases (SDR) family.</text>
</comment>
<evidence type="ECO:0000256" key="1">
    <source>
        <dbReference type="ARBA" id="ARBA00006484"/>
    </source>
</evidence>
<dbReference type="FunFam" id="3.40.50.720:FF:000084">
    <property type="entry name" value="Short-chain dehydrogenase reductase"/>
    <property type="match status" value="1"/>
</dbReference>
<evidence type="ECO:0000313" key="6">
    <source>
        <dbReference type="Proteomes" id="UP001151081"/>
    </source>
</evidence>
<comment type="caution">
    <text evidence="5">The sequence shown here is derived from an EMBL/GenBank/DDBJ whole genome shotgun (WGS) entry which is preliminary data.</text>
</comment>
<sequence>MGLLDGKVAIITGAGGGIGRAEALLFAREGAKVVVNDVGGARDGTGGSDAMARKVVDEITAAGGVAVANFDSVATAAGAAGIVKTALDAFGRIDVLVNNAGILRDKTLLKLDEEQWDSVVAVHLKGTFLVTQAVVKQLVAQGGGGRIVNTTSVSGMLGNFGQSNYAAAKAGIYGFTRTAAIELQKHRITVNALAPVAKTRMTEDLPMFQAGMESLTPEHIAPAALFLGSELCGDRTGHVLAVTGSQVFAYKVVQSAGKFKDEGAAWTAQEIADHWDAITKV</sequence>
<dbReference type="InterPro" id="IPR002347">
    <property type="entry name" value="SDR_fam"/>
</dbReference>
<dbReference type="PANTHER" id="PTHR45024">
    <property type="entry name" value="DEHYDROGENASES, SHORT CHAIN"/>
    <property type="match status" value="1"/>
</dbReference>
<dbReference type="SMART" id="SM00822">
    <property type="entry name" value="PKS_KR"/>
    <property type="match status" value="1"/>
</dbReference>
<dbReference type="Gene3D" id="3.40.50.720">
    <property type="entry name" value="NAD(P)-binding Rossmann-like Domain"/>
    <property type="match status" value="1"/>
</dbReference>
<dbReference type="InterPro" id="IPR057326">
    <property type="entry name" value="KR_dom"/>
</dbReference>
<gene>
    <name evidence="5" type="ORF">KEG57_30670</name>
</gene>
<dbReference type="PANTHER" id="PTHR45024:SF2">
    <property type="entry name" value="SCP2 DOMAIN-CONTAINING PROTEIN"/>
    <property type="match status" value="1"/>
</dbReference>
<feature type="domain" description="Ketoreductase" evidence="4">
    <location>
        <begin position="7"/>
        <end position="199"/>
    </location>
</feature>
<proteinExistence type="inferred from homology"/>
<dbReference type="SUPFAM" id="SSF51735">
    <property type="entry name" value="NAD(P)-binding Rossmann-fold domains"/>
    <property type="match status" value="1"/>
</dbReference>
<dbReference type="EMBL" id="JAGTJJ010000024">
    <property type="protein sequence ID" value="MDC3984884.1"/>
    <property type="molecule type" value="Genomic_DNA"/>
</dbReference>
<name>A0A9X3X6V2_9BACT</name>
<evidence type="ECO:0000259" key="4">
    <source>
        <dbReference type="SMART" id="SM00822"/>
    </source>
</evidence>
<dbReference type="PROSITE" id="PS00061">
    <property type="entry name" value="ADH_SHORT"/>
    <property type="match status" value="1"/>
</dbReference>
<dbReference type="InterPro" id="IPR020904">
    <property type="entry name" value="Sc_DH/Rdtase_CS"/>
</dbReference>
<keyword evidence="6" id="KW-1185">Reference proteome</keyword>
<dbReference type="Proteomes" id="UP001151081">
    <property type="component" value="Unassembled WGS sequence"/>
</dbReference>
<protein>
    <submittedName>
        <fullName evidence="5">SDR family NAD(P)-dependent oxidoreductase</fullName>
    </submittedName>
</protein>
<dbReference type="PRINTS" id="PR00081">
    <property type="entry name" value="GDHRDH"/>
</dbReference>
<accession>A0A9X3X6V2</accession>
<reference evidence="5 6" key="1">
    <citation type="submission" date="2021-04" db="EMBL/GenBank/DDBJ databases">
        <title>Genome analysis of Polyangium sp.</title>
        <authorList>
            <person name="Li Y."/>
            <person name="Wang J."/>
        </authorList>
    </citation>
    <scope>NUCLEOTIDE SEQUENCE [LARGE SCALE GENOMIC DNA]</scope>
    <source>
        <strain evidence="5 6">SDU14</strain>
    </source>
</reference>
<dbReference type="GO" id="GO:0016491">
    <property type="term" value="F:oxidoreductase activity"/>
    <property type="evidence" value="ECO:0007669"/>
    <property type="project" value="UniProtKB-KW"/>
</dbReference>
<evidence type="ECO:0000313" key="5">
    <source>
        <dbReference type="EMBL" id="MDC3984884.1"/>
    </source>
</evidence>
<evidence type="ECO:0000256" key="3">
    <source>
        <dbReference type="RuleBase" id="RU000363"/>
    </source>
</evidence>
<organism evidence="5 6">
    <name type="scientific">Polyangium jinanense</name>
    <dbReference type="NCBI Taxonomy" id="2829994"/>
    <lineage>
        <taxon>Bacteria</taxon>
        <taxon>Pseudomonadati</taxon>
        <taxon>Myxococcota</taxon>
        <taxon>Polyangia</taxon>
        <taxon>Polyangiales</taxon>
        <taxon>Polyangiaceae</taxon>
        <taxon>Polyangium</taxon>
    </lineage>
</organism>